<protein>
    <submittedName>
        <fullName evidence="4">Class II aldolase/adducin family protein</fullName>
    </submittedName>
</protein>
<sequence length="217" mass="23530">MVRFKEARQEIVETCRYLADNGYVAGTGGNIGLRVDDRLMAVTPSATDYYTMTAEDVPLLSLDTMEVVEGTTVPTIERSLHAAMLRKHPTRRASIHTHQPIASAVALLHEQLPWPTGSDFSALGAHVALVGYRPSGTGMLAKLFAKSLKADIYAYLLASHGVICAGENLAVAVDMIRKVEAAAAIHLKTSIEKRTNLDSELRTFLLNVLEKAETKGA</sequence>
<dbReference type="Gene3D" id="3.40.225.10">
    <property type="entry name" value="Class II aldolase/adducin N-terminal domain"/>
    <property type="match status" value="1"/>
</dbReference>
<dbReference type="InterPro" id="IPR050197">
    <property type="entry name" value="Aldolase_class_II_sugar_metab"/>
</dbReference>
<dbReference type="PANTHER" id="PTHR22789:SF0">
    <property type="entry name" value="3-OXO-TETRONATE 4-PHOSPHATE DECARBOXYLASE-RELATED"/>
    <property type="match status" value="1"/>
</dbReference>
<reference evidence="4" key="1">
    <citation type="journal article" date="2015" name="Int. J. Syst. Evol. Microbiol.">
        <title>Rhizobium alvei sp. nov., isolated from a freshwater river.</title>
        <authorList>
            <person name="Sheu S.Y."/>
            <person name="Huang H.W."/>
            <person name="Young C.C."/>
            <person name="Chen W.M."/>
        </authorList>
    </citation>
    <scope>NUCLEOTIDE SEQUENCE</scope>
    <source>
        <strain evidence="4">TNR-22</strain>
    </source>
</reference>
<gene>
    <name evidence="4" type="ORF">Q4481_18690</name>
</gene>
<dbReference type="RefSeq" id="WP_304377919.1">
    <property type="nucleotide sequence ID" value="NZ_JAUOZU010000014.1"/>
</dbReference>
<dbReference type="EMBL" id="JAUOZU010000014">
    <property type="protein sequence ID" value="MDO6965992.1"/>
    <property type="molecule type" value="Genomic_DNA"/>
</dbReference>
<evidence type="ECO:0000313" key="4">
    <source>
        <dbReference type="EMBL" id="MDO6965992.1"/>
    </source>
</evidence>
<evidence type="ECO:0000256" key="1">
    <source>
        <dbReference type="ARBA" id="ARBA00022723"/>
    </source>
</evidence>
<dbReference type="SUPFAM" id="SSF53639">
    <property type="entry name" value="AraD/HMP-PK domain-like"/>
    <property type="match status" value="1"/>
</dbReference>
<keyword evidence="1" id="KW-0479">Metal-binding</keyword>
<evidence type="ECO:0000313" key="5">
    <source>
        <dbReference type="Proteomes" id="UP001174932"/>
    </source>
</evidence>
<keyword evidence="5" id="KW-1185">Reference proteome</keyword>
<reference evidence="4" key="2">
    <citation type="submission" date="2023-07" db="EMBL/GenBank/DDBJ databases">
        <authorList>
            <person name="Shen H."/>
        </authorList>
    </citation>
    <scope>NUCLEOTIDE SEQUENCE</scope>
    <source>
        <strain evidence="4">TNR-22</strain>
    </source>
</reference>
<dbReference type="Proteomes" id="UP001174932">
    <property type="component" value="Unassembled WGS sequence"/>
</dbReference>
<accession>A0ABT8YRQ0</accession>
<dbReference type="InterPro" id="IPR001303">
    <property type="entry name" value="Aldolase_II/adducin_N"/>
</dbReference>
<feature type="domain" description="Class II aldolase/adducin N-terminal" evidence="3">
    <location>
        <begin position="9"/>
        <end position="187"/>
    </location>
</feature>
<name>A0ABT8YRQ0_9HYPH</name>
<evidence type="ECO:0000256" key="2">
    <source>
        <dbReference type="ARBA" id="ARBA00023239"/>
    </source>
</evidence>
<dbReference type="Pfam" id="PF00596">
    <property type="entry name" value="Aldolase_II"/>
    <property type="match status" value="1"/>
</dbReference>
<dbReference type="SMART" id="SM01007">
    <property type="entry name" value="Aldolase_II"/>
    <property type="match status" value="1"/>
</dbReference>
<comment type="caution">
    <text evidence="4">The sequence shown here is derived from an EMBL/GenBank/DDBJ whole genome shotgun (WGS) entry which is preliminary data.</text>
</comment>
<dbReference type="InterPro" id="IPR036409">
    <property type="entry name" value="Aldolase_II/adducin_N_sf"/>
</dbReference>
<keyword evidence="2" id="KW-0456">Lyase</keyword>
<organism evidence="4 5">
    <name type="scientific">Rhizobium alvei</name>
    <dbReference type="NCBI Taxonomy" id="1132659"/>
    <lineage>
        <taxon>Bacteria</taxon>
        <taxon>Pseudomonadati</taxon>
        <taxon>Pseudomonadota</taxon>
        <taxon>Alphaproteobacteria</taxon>
        <taxon>Hyphomicrobiales</taxon>
        <taxon>Rhizobiaceae</taxon>
        <taxon>Rhizobium/Agrobacterium group</taxon>
        <taxon>Rhizobium</taxon>
    </lineage>
</organism>
<dbReference type="PANTHER" id="PTHR22789">
    <property type="entry name" value="FUCULOSE PHOSPHATE ALDOLASE"/>
    <property type="match status" value="1"/>
</dbReference>
<evidence type="ECO:0000259" key="3">
    <source>
        <dbReference type="SMART" id="SM01007"/>
    </source>
</evidence>
<proteinExistence type="predicted"/>